<comment type="function">
    <text evidence="10">Critical mediator, in cooperation with CASP4, of endoplasmic reticulum-stress induced apoptosis. Required or the activation of CASP4 following endoplasmic reticulum stress.</text>
</comment>
<organism evidence="12 13">
    <name type="scientific">Oldenlandia corymbosa var. corymbosa</name>
    <dbReference type="NCBI Taxonomy" id="529605"/>
    <lineage>
        <taxon>Eukaryota</taxon>
        <taxon>Viridiplantae</taxon>
        <taxon>Streptophyta</taxon>
        <taxon>Embryophyta</taxon>
        <taxon>Tracheophyta</taxon>
        <taxon>Spermatophyta</taxon>
        <taxon>Magnoliopsida</taxon>
        <taxon>eudicotyledons</taxon>
        <taxon>Gunneridae</taxon>
        <taxon>Pentapetalae</taxon>
        <taxon>asterids</taxon>
        <taxon>lamiids</taxon>
        <taxon>Gentianales</taxon>
        <taxon>Rubiaceae</taxon>
        <taxon>Rubioideae</taxon>
        <taxon>Spermacoceae</taxon>
        <taxon>Hedyotis-Oldenlandia complex</taxon>
        <taxon>Oldenlandia</taxon>
    </lineage>
</organism>
<comment type="similarity">
    <text evidence="2">Belongs to the TMEM214 family.</text>
</comment>
<dbReference type="Pfam" id="PF10151">
    <property type="entry name" value="TMEM214"/>
    <property type="match status" value="1"/>
</dbReference>
<evidence type="ECO:0000256" key="7">
    <source>
        <dbReference type="ARBA" id="ARBA00022989"/>
    </source>
</evidence>
<dbReference type="Proteomes" id="UP001161247">
    <property type="component" value="Chromosome 6"/>
</dbReference>
<keyword evidence="9" id="KW-0325">Glycoprotein</keyword>
<evidence type="ECO:0000313" key="12">
    <source>
        <dbReference type="EMBL" id="CAI9111377.1"/>
    </source>
</evidence>
<feature type="compositionally biased region" description="Low complexity" evidence="11">
    <location>
        <begin position="34"/>
        <end position="52"/>
    </location>
</feature>
<feature type="region of interest" description="Disordered" evidence="11">
    <location>
        <begin position="1"/>
        <end position="60"/>
    </location>
</feature>
<sequence>MDENSGAVDIPKSNTNNEDHGWKTVTYHKKNKKQPQQNKNARSASAAAGEGVSSDRRNDVFRLIEQNSDERHRKWVESQRAAAISTGDFSAVAVDDGDDDGSDVDGAAVAENGVAPTEEKKIKPKKPKKPKISVPEAASKIDSSDLAAFLAEISVSYETQQDIQLMRFADYFGRAFSKVSGSQFPWMKLLKESSVAKMVDIPVVNVSEGVYKTSTDWLNQRSIDALGPFVLWGLDSILSDLALHLGGAKGAKKVVQQASSKSQVAIFLVLAMILRRKPDVLISVWPDLKENPKYQGQDKLPVLVWAVTQALQGDLAVGLFVWVRLLFPLLTSKSGSSPQSRDLILQVVERIISFPKARTILVNGAARKGERVVPGSSLEDLMRATFPATTSRGKVTERFEAIYPVLKEVALFISPGSKAAKQISQQIMHFAIKAAGEGIPDLAKEASDLFIWCLTVNPDSYKQWDYIYLDNLEANVIILKKLSDEWKVQSANHSTLEPLKTSLKSFIVKNEKALASADNPTRRSTLKEAQKHCKTLLGRVSGGNGCIKAFLFLTVAAVAVGTAFISNEDMKKMLVDLNLSQYLSS</sequence>
<keyword evidence="5" id="KW-0053">Apoptosis</keyword>
<reference evidence="12" key="1">
    <citation type="submission" date="2023-03" db="EMBL/GenBank/DDBJ databases">
        <authorList>
            <person name="Julca I."/>
        </authorList>
    </citation>
    <scope>NUCLEOTIDE SEQUENCE</scope>
</reference>
<dbReference type="PANTHER" id="PTHR13448">
    <property type="entry name" value="TRANSMEMBRANE PROTEIN 214"/>
    <property type="match status" value="1"/>
</dbReference>
<dbReference type="AlphaFoldDB" id="A0AAV1DVP7"/>
<evidence type="ECO:0000256" key="6">
    <source>
        <dbReference type="ARBA" id="ARBA00022824"/>
    </source>
</evidence>
<dbReference type="InterPro" id="IPR019308">
    <property type="entry name" value="TMEM214"/>
</dbReference>
<name>A0AAV1DVP7_OLDCO</name>
<proteinExistence type="inferred from homology"/>
<evidence type="ECO:0000256" key="9">
    <source>
        <dbReference type="ARBA" id="ARBA00023180"/>
    </source>
</evidence>
<evidence type="ECO:0000256" key="3">
    <source>
        <dbReference type="ARBA" id="ARBA00011720"/>
    </source>
</evidence>
<keyword evidence="7" id="KW-1133">Transmembrane helix</keyword>
<evidence type="ECO:0000256" key="8">
    <source>
        <dbReference type="ARBA" id="ARBA00023136"/>
    </source>
</evidence>
<keyword evidence="13" id="KW-1185">Reference proteome</keyword>
<dbReference type="PANTHER" id="PTHR13448:SF0">
    <property type="entry name" value="TRANSMEMBRANE PROTEIN 214"/>
    <property type="match status" value="1"/>
</dbReference>
<evidence type="ECO:0000256" key="1">
    <source>
        <dbReference type="ARBA" id="ARBA00004477"/>
    </source>
</evidence>
<dbReference type="EMBL" id="OX459123">
    <property type="protein sequence ID" value="CAI9111377.1"/>
    <property type="molecule type" value="Genomic_DNA"/>
</dbReference>
<keyword evidence="4" id="KW-0812">Transmembrane</keyword>
<keyword evidence="6" id="KW-0256">Endoplasmic reticulum</keyword>
<keyword evidence="8" id="KW-0472">Membrane</keyword>
<evidence type="ECO:0000256" key="11">
    <source>
        <dbReference type="SAM" id="MobiDB-lite"/>
    </source>
</evidence>
<dbReference type="GO" id="GO:0005789">
    <property type="term" value="C:endoplasmic reticulum membrane"/>
    <property type="evidence" value="ECO:0007669"/>
    <property type="project" value="UniProtKB-SubCell"/>
</dbReference>
<evidence type="ECO:0000256" key="10">
    <source>
        <dbReference type="ARBA" id="ARBA00024938"/>
    </source>
</evidence>
<feature type="compositionally biased region" description="Basic residues" evidence="11">
    <location>
        <begin position="122"/>
        <end position="131"/>
    </location>
</feature>
<evidence type="ECO:0000313" key="13">
    <source>
        <dbReference type="Proteomes" id="UP001161247"/>
    </source>
</evidence>
<accession>A0AAV1DVP7</accession>
<comment type="subcellular location">
    <subcellularLocation>
        <location evidence="1">Endoplasmic reticulum membrane</location>
        <topology evidence="1">Multi-pass membrane protein</topology>
    </subcellularLocation>
</comment>
<gene>
    <name evidence="12" type="ORF">OLC1_LOCUS18796</name>
</gene>
<evidence type="ECO:0000256" key="2">
    <source>
        <dbReference type="ARBA" id="ARBA00007984"/>
    </source>
</evidence>
<feature type="region of interest" description="Disordered" evidence="11">
    <location>
        <begin position="111"/>
        <end position="136"/>
    </location>
</feature>
<dbReference type="GO" id="GO:0005794">
    <property type="term" value="C:Golgi apparatus"/>
    <property type="evidence" value="ECO:0007669"/>
    <property type="project" value="TreeGrafter"/>
</dbReference>
<evidence type="ECO:0000256" key="5">
    <source>
        <dbReference type="ARBA" id="ARBA00022703"/>
    </source>
</evidence>
<evidence type="ECO:0000256" key="4">
    <source>
        <dbReference type="ARBA" id="ARBA00022692"/>
    </source>
</evidence>
<comment type="subunit">
    <text evidence="3">Constitutively interacts with CASP4; required for the localization of procaspase 4 to the ER.</text>
</comment>
<protein>
    <submittedName>
        <fullName evidence="12">OLC1v1011595C2</fullName>
    </submittedName>
</protein>